<dbReference type="AlphaFoldDB" id="A0A2S4VSY5"/>
<keyword evidence="2" id="KW-1185">Reference proteome</keyword>
<dbReference type="Proteomes" id="UP000239156">
    <property type="component" value="Unassembled WGS sequence"/>
</dbReference>
<accession>A0A2S4VSY5</accession>
<sequence>MSIVVNFSSWMPIPEVCNYANATGGVAAPSSNSISYTFLTLKITSSPEFCLNMLSLKSVIVFTIVACGFAAADLKADQKKYCTFSCGQYGDVEKTDGGCASITGHDEQGRANQWTIMKAFKTAKHDHYFNCIGTKMAFTTCCRPGSIVIPPHAKPPVMTLKGISSYPDICTNAVPVSPQEGDPQDCVYNP</sequence>
<reference evidence="1" key="1">
    <citation type="submission" date="2017-12" db="EMBL/GenBank/DDBJ databases">
        <title>Gene loss provides genomic basis for host adaptation in cereal stripe rust fungi.</title>
        <authorList>
            <person name="Xia C."/>
        </authorList>
    </citation>
    <scope>NUCLEOTIDE SEQUENCE [LARGE SCALE GENOMIC DNA]</scope>
    <source>
        <strain evidence="1">93-210</strain>
    </source>
</reference>
<name>A0A2S4VSY5_9BASI</name>
<dbReference type="EMBL" id="PKSL01000030">
    <property type="protein sequence ID" value="POW12627.1"/>
    <property type="molecule type" value="Genomic_DNA"/>
</dbReference>
<protein>
    <submittedName>
        <fullName evidence="1">Uncharacterized protein</fullName>
    </submittedName>
</protein>
<evidence type="ECO:0000313" key="1">
    <source>
        <dbReference type="EMBL" id="POW12627.1"/>
    </source>
</evidence>
<organism evidence="1 2">
    <name type="scientific">Puccinia striiformis</name>
    <dbReference type="NCBI Taxonomy" id="27350"/>
    <lineage>
        <taxon>Eukaryota</taxon>
        <taxon>Fungi</taxon>
        <taxon>Dikarya</taxon>
        <taxon>Basidiomycota</taxon>
        <taxon>Pucciniomycotina</taxon>
        <taxon>Pucciniomycetes</taxon>
        <taxon>Pucciniales</taxon>
        <taxon>Pucciniaceae</taxon>
        <taxon>Puccinia</taxon>
    </lineage>
</organism>
<dbReference type="VEuPathDB" id="FungiDB:PSHT_00915"/>
<proteinExistence type="predicted"/>
<gene>
    <name evidence="1" type="ORF">PSTT_04269</name>
</gene>
<dbReference type="VEuPathDB" id="FungiDB:PSTT_04269"/>
<evidence type="ECO:0000313" key="2">
    <source>
        <dbReference type="Proteomes" id="UP000239156"/>
    </source>
</evidence>
<comment type="caution">
    <text evidence="1">The sequence shown here is derived from an EMBL/GenBank/DDBJ whole genome shotgun (WGS) entry which is preliminary data.</text>
</comment>